<feature type="compositionally biased region" description="Polar residues" evidence="8">
    <location>
        <begin position="301"/>
        <end position="312"/>
    </location>
</feature>
<dbReference type="InterPro" id="IPR018097">
    <property type="entry name" value="EGF_Ca-bd_CS"/>
</dbReference>
<sequence length="616" mass="67652">MFTPTICKVRCDQDRCVNYCERGNVTTLYSSNREGGRGGGRREDSHGPGFRVFLCPLLCKNGGICLQKDRCLCSPNFTGKFCQIPVTSPEAAAPAAAASPSSTNEIFKPGLVSAANQDELTRSEFLLPLGQNQEAARSGAQSVISEEKGQCHRVLGSGRGPSSCSLPILRNITKQICCCSRVGKAWGPDCQRCPYFGSDIDECVEPSQCPGQMCVNSVGSYRCVSCRPGYTLTNRQCADVNECEDSESCPGQVCVNTEGSYSCVDCEPGYHSVKGVCRVDVSFGLILLRPEMKTKERSAAQKMQNRVVSLSPSAAEMGDHQRVLRRESPPPSPQETASTSESSTTRDDQSAPESETEAEVEAVKEAPAPAPAPAPSPPPAPAPGLECDASDHSFLQIPELELNRLLQEKEARIDRIVGENCDLLRQAERLRRLISDVVEDKAGLTVELSSVTKAELNSDLKVRDQETAVHAERQKTSEAESRLVGETEQVSRLAAALTRARDDLEESGRRREWDTSRLRAEGAEETSGLAAALLCVREDERRERLRWQSELFALRESLDAAKRLLEASQEETAKCTEELMERIRSLETTMEEMKSEAEEKKTTTASLWRRFLQLIA</sequence>
<keyword evidence="7" id="KW-0175">Coiled coil</keyword>
<keyword evidence="1 6" id="KW-0245">EGF-like domain</keyword>
<comment type="caution">
    <text evidence="6">Lacks conserved residue(s) required for the propagation of feature annotation.</text>
</comment>
<dbReference type="InterPro" id="IPR000742">
    <property type="entry name" value="EGF"/>
</dbReference>
<keyword evidence="2" id="KW-0732">Signal</keyword>
<evidence type="ECO:0000259" key="9">
    <source>
        <dbReference type="PROSITE" id="PS50026"/>
    </source>
</evidence>
<dbReference type="InterPro" id="IPR017878">
    <property type="entry name" value="TB_dom"/>
</dbReference>
<evidence type="ECO:0000256" key="5">
    <source>
        <dbReference type="ARBA" id="ARBA00023180"/>
    </source>
</evidence>
<dbReference type="EMBL" id="VEVO01000015">
    <property type="protein sequence ID" value="KAF0030959.1"/>
    <property type="molecule type" value="Genomic_DNA"/>
</dbReference>
<dbReference type="PROSITE" id="PS50026">
    <property type="entry name" value="EGF_3"/>
    <property type="match status" value="1"/>
</dbReference>
<evidence type="ECO:0000256" key="2">
    <source>
        <dbReference type="ARBA" id="ARBA00022729"/>
    </source>
</evidence>
<evidence type="ECO:0000256" key="4">
    <source>
        <dbReference type="ARBA" id="ARBA00023157"/>
    </source>
</evidence>
<dbReference type="SUPFAM" id="SSF57196">
    <property type="entry name" value="EGF/Laminin"/>
    <property type="match status" value="3"/>
</dbReference>
<feature type="compositionally biased region" description="Pro residues" evidence="8">
    <location>
        <begin position="368"/>
        <end position="382"/>
    </location>
</feature>
<dbReference type="Pfam" id="PF07645">
    <property type="entry name" value="EGF_CA"/>
    <property type="match status" value="1"/>
</dbReference>
<evidence type="ECO:0000259" key="10">
    <source>
        <dbReference type="PROSITE" id="PS51364"/>
    </source>
</evidence>
<dbReference type="Pfam" id="PF23106">
    <property type="entry name" value="EGF_Teneurin"/>
    <property type="match status" value="1"/>
</dbReference>
<organism evidence="11 12">
    <name type="scientific">Scophthalmus maximus</name>
    <name type="common">Turbot</name>
    <name type="synonym">Psetta maxima</name>
    <dbReference type="NCBI Taxonomy" id="52904"/>
    <lineage>
        <taxon>Eukaryota</taxon>
        <taxon>Metazoa</taxon>
        <taxon>Chordata</taxon>
        <taxon>Craniata</taxon>
        <taxon>Vertebrata</taxon>
        <taxon>Euteleostomi</taxon>
        <taxon>Actinopterygii</taxon>
        <taxon>Neopterygii</taxon>
        <taxon>Teleostei</taxon>
        <taxon>Neoteleostei</taxon>
        <taxon>Acanthomorphata</taxon>
        <taxon>Carangaria</taxon>
        <taxon>Pleuronectiformes</taxon>
        <taxon>Pleuronectoidei</taxon>
        <taxon>Scophthalmidae</taxon>
        <taxon>Scophthalmus</taxon>
    </lineage>
</organism>
<dbReference type="InterPro" id="IPR036773">
    <property type="entry name" value="TB_dom_sf"/>
</dbReference>
<feature type="domain" description="TB" evidence="10">
    <location>
        <begin position="149"/>
        <end position="194"/>
    </location>
</feature>
<evidence type="ECO:0008006" key="13">
    <source>
        <dbReference type="Google" id="ProtNLM"/>
    </source>
</evidence>
<dbReference type="GO" id="GO:0005509">
    <property type="term" value="F:calcium ion binding"/>
    <property type="evidence" value="ECO:0007669"/>
    <property type="project" value="InterPro"/>
</dbReference>
<protein>
    <recommendedName>
        <fullName evidence="13">EGF-like domain-containing protein</fullName>
    </recommendedName>
</protein>
<evidence type="ECO:0000256" key="6">
    <source>
        <dbReference type="PROSITE-ProRule" id="PRU00076"/>
    </source>
</evidence>
<dbReference type="AlphaFoldDB" id="A0A6A4SEL3"/>
<dbReference type="PROSITE" id="PS01187">
    <property type="entry name" value="EGF_CA"/>
    <property type="match status" value="1"/>
</dbReference>
<dbReference type="PROSITE" id="PS51364">
    <property type="entry name" value="TB"/>
    <property type="match status" value="1"/>
</dbReference>
<evidence type="ECO:0000256" key="3">
    <source>
        <dbReference type="ARBA" id="ARBA00022737"/>
    </source>
</evidence>
<gene>
    <name evidence="11" type="ORF">F2P81_017690</name>
</gene>
<dbReference type="Proteomes" id="UP000438429">
    <property type="component" value="Unassembled WGS sequence"/>
</dbReference>
<dbReference type="Gene3D" id="2.10.25.10">
    <property type="entry name" value="Laminin"/>
    <property type="match status" value="3"/>
</dbReference>
<dbReference type="InterPro" id="IPR049883">
    <property type="entry name" value="NOTCH1_EGF-like"/>
</dbReference>
<reference evidence="11 12" key="1">
    <citation type="submission" date="2019-06" db="EMBL/GenBank/DDBJ databases">
        <title>Draft genomes of female and male turbot (Scophthalmus maximus).</title>
        <authorList>
            <person name="Xu H."/>
            <person name="Xu X.-W."/>
            <person name="Shao C."/>
            <person name="Chen S."/>
        </authorList>
    </citation>
    <scope>NUCLEOTIDE SEQUENCE [LARGE SCALE GENOMIC DNA]</scope>
    <source>
        <strain evidence="11">Ysfricsl-2016a</strain>
        <tissue evidence="11">Blood</tissue>
    </source>
</reference>
<evidence type="ECO:0000256" key="7">
    <source>
        <dbReference type="SAM" id="Coils"/>
    </source>
</evidence>
<dbReference type="Gene3D" id="3.90.290.10">
    <property type="entry name" value="TGF-beta binding (TB) domain"/>
    <property type="match status" value="1"/>
</dbReference>
<keyword evidence="5" id="KW-0325">Glycoprotein</keyword>
<feature type="disulfide bond" evidence="6">
    <location>
        <begin position="55"/>
        <end position="65"/>
    </location>
</feature>
<name>A0A6A4SEL3_SCOMX</name>
<dbReference type="FunFam" id="2.10.25.10:FF:000475">
    <property type="entry name" value="latent-transforming growth factor beta-binding protein 1 isoform X3"/>
    <property type="match status" value="1"/>
</dbReference>
<dbReference type="SMART" id="SM00179">
    <property type="entry name" value="EGF_CA"/>
    <property type="match status" value="2"/>
</dbReference>
<dbReference type="Pfam" id="PF00683">
    <property type="entry name" value="TB"/>
    <property type="match status" value="1"/>
</dbReference>
<feature type="coiled-coil region" evidence="7">
    <location>
        <begin position="551"/>
        <end position="603"/>
    </location>
</feature>
<evidence type="ECO:0000256" key="1">
    <source>
        <dbReference type="ARBA" id="ARBA00022536"/>
    </source>
</evidence>
<dbReference type="CDD" id="cd00054">
    <property type="entry name" value="EGF_CA"/>
    <property type="match status" value="2"/>
</dbReference>
<feature type="compositionally biased region" description="Low complexity" evidence="8">
    <location>
        <begin position="334"/>
        <end position="343"/>
    </location>
</feature>
<evidence type="ECO:0000313" key="11">
    <source>
        <dbReference type="EMBL" id="KAF0030959.1"/>
    </source>
</evidence>
<feature type="region of interest" description="Disordered" evidence="8">
    <location>
        <begin position="296"/>
        <end position="389"/>
    </location>
</feature>
<accession>A0A6A4SEL3</accession>
<dbReference type="InterPro" id="IPR050751">
    <property type="entry name" value="ECM_structural_protein"/>
</dbReference>
<evidence type="ECO:0000256" key="8">
    <source>
        <dbReference type="SAM" id="MobiDB-lite"/>
    </source>
</evidence>
<comment type="caution">
    <text evidence="11">The sequence shown here is derived from an EMBL/GenBank/DDBJ whole genome shotgun (WGS) entry which is preliminary data.</text>
</comment>
<keyword evidence="3" id="KW-0677">Repeat</keyword>
<dbReference type="InterPro" id="IPR001881">
    <property type="entry name" value="EGF-like_Ca-bd_dom"/>
</dbReference>
<feature type="disulfide bond" evidence="6">
    <location>
        <begin position="73"/>
        <end position="82"/>
    </location>
</feature>
<feature type="compositionally biased region" description="Basic and acidic residues" evidence="8">
    <location>
        <begin position="317"/>
        <end position="328"/>
    </location>
</feature>
<dbReference type="PANTHER" id="PTHR24034">
    <property type="entry name" value="EGF-LIKE DOMAIN-CONTAINING PROTEIN"/>
    <property type="match status" value="1"/>
</dbReference>
<dbReference type="PANTHER" id="PTHR24034:SF209">
    <property type="entry name" value="EGF-LIKE DOMAIN-CONTAINING PROTEIN"/>
    <property type="match status" value="1"/>
</dbReference>
<evidence type="ECO:0000313" key="12">
    <source>
        <dbReference type="Proteomes" id="UP000438429"/>
    </source>
</evidence>
<proteinExistence type="predicted"/>
<dbReference type="PROSITE" id="PS00022">
    <property type="entry name" value="EGF_1"/>
    <property type="match status" value="1"/>
</dbReference>
<keyword evidence="4 6" id="KW-1015">Disulfide bond</keyword>
<dbReference type="SMART" id="SM00181">
    <property type="entry name" value="EGF"/>
    <property type="match status" value="3"/>
</dbReference>
<dbReference type="SUPFAM" id="SSF57581">
    <property type="entry name" value="TB module/8-cys domain"/>
    <property type="match status" value="1"/>
</dbReference>
<feature type="domain" description="EGF-like" evidence="9">
    <location>
        <begin position="51"/>
        <end position="83"/>
    </location>
</feature>